<evidence type="ECO:0000313" key="5">
    <source>
        <dbReference type="EMBL" id="CUH59625.1"/>
    </source>
</evidence>
<protein>
    <submittedName>
        <fullName evidence="5">SmpA / OmlA family protein</fullName>
    </submittedName>
</protein>
<keyword evidence="2" id="KW-0472">Membrane</keyword>
<keyword evidence="1 3" id="KW-0732">Signal</keyword>
<dbReference type="EMBL" id="CYRX01000010">
    <property type="protein sequence ID" value="CUH59625.1"/>
    <property type="molecule type" value="Genomic_DNA"/>
</dbReference>
<accession>A0A0P1FH57</accession>
<dbReference type="Pfam" id="PF04355">
    <property type="entry name" value="BamE"/>
    <property type="match status" value="1"/>
</dbReference>
<sequence length="158" mass="17187">MSNLPSPSMGAMTRAIVVACLCVVISACTAQFQNHGYTPSDDDLSAVLVGIDTRDSVSETVGRPTSSGVLQDQAWYYVGSRVRTWAFTAPETIEREIVAISFADDGTVANIERFGLEDGQVVALSRRITETSIREFGLIQNILRNFGRIDVGEQLAQQ</sequence>
<evidence type="ECO:0000313" key="6">
    <source>
        <dbReference type="Proteomes" id="UP000051298"/>
    </source>
</evidence>
<feature type="chain" id="PRO_5006062584" evidence="3">
    <location>
        <begin position="31"/>
        <end position="158"/>
    </location>
</feature>
<gene>
    <name evidence="5" type="ORF">THS5294_00911</name>
</gene>
<feature type="domain" description="Outer membrane protein assembly factor BamE" evidence="4">
    <location>
        <begin position="36"/>
        <end position="111"/>
    </location>
</feature>
<reference evidence="5 6" key="1">
    <citation type="submission" date="2015-09" db="EMBL/GenBank/DDBJ databases">
        <authorList>
            <consortium name="Swine Surveillance"/>
        </authorList>
    </citation>
    <scope>NUCLEOTIDE SEQUENCE [LARGE SCALE GENOMIC DNA]</scope>
    <source>
        <strain evidence="5 6">CECT 5294</strain>
    </source>
</reference>
<dbReference type="eggNOG" id="COG2913">
    <property type="taxonomic scope" value="Bacteria"/>
</dbReference>
<evidence type="ECO:0000256" key="1">
    <source>
        <dbReference type="ARBA" id="ARBA00022729"/>
    </source>
</evidence>
<dbReference type="InterPro" id="IPR037873">
    <property type="entry name" value="BamE-like"/>
</dbReference>
<name>A0A0P1FH57_9RHOB</name>
<dbReference type="AlphaFoldDB" id="A0A0P1FH57"/>
<feature type="signal peptide" evidence="3">
    <location>
        <begin position="1"/>
        <end position="30"/>
    </location>
</feature>
<dbReference type="Gene3D" id="3.30.1450.10">
    <property type="match status" value="1"/>
</dbReference>
<evidence type="ECO:0000256" key="2">
    <source>
        <dbReference type="ARBA" id="ARBA00023136"/>
    </source>
</evidence>
<proteinExistence type="predicted"/>
<dbReference type="InterPro" id="IPR007450">
    <property type="entry name" value="BamE_dom"/>
</dbReference>
<organism evidence="5 6">
    <name type="scientific">Thalassobacter stenotrophicus</name>
    <dbReference type="NCBI Taxonomy" id="266809"/>
    <lineage>
        <taxon>Bacteria</taxon>
        <taxon>Pseudomonadati</taxon>
        <taxon>Pseudomonadota</taxon>
        <taxon>Alphaproteobacteria</taxon>
        <taxon>Rhodobacterales</taxon>
        <taxon>Roseobacteraceae</taxon>
        <taxon>Thalassobacter</taxon>
    </lineage>
</organism>
<dbReference type="RefSeq" id="WP_072936675.1">
    <property type="nucleotide sequence ID" value="NZ_CYRX01000010.1"/>
</dbReference>
<evidence type="ECO:0000259" key="4">
    <source>
        <dbReference type="Pfam" id="PF04355"/>
    </source>
</evidence>
<dbReference type="STRING" id="266809.PM03_04900"/>
<dbReference type="Proteomes" id="UP000051298">
    <property type="component" value="Unassembled WGS sequence"/>
</dbReference>
<evidence type="ECO:0000256" key="3">
    <source>
        <dbReference type="SAM" id="SignalP"/>
    </source>
</evidence>
<dbReference type="GO" id="GO:0019867">
    <property type="term" value="C:outer membrane"/>
    <property type="evidence" value="ECO:0007669"/>
    <property type="project" value="InterPro"/>
</dbReference>